<sequence length="77" mass="8699">MKKMKKKNQVIVNVEALNGLLNQRFFNYADLSEKSGINYNTLIRIKRTGHSSVRTVRVLSKALKVSPHSIAEIKSEG</sequence>
<name>H1D2P4_9FIRM</name>
<proteinExistence type="predicted"/>
<accession>H1D2P4</accession>
<evidence type="ECO:0000313" key="2">
    <source>
        <dbReference type="EMBL" id="EHO62164.1"/>
    </source>
</evidence>
<dbReference type="HOGENOM" id="CLU_2632403_0_0_9"/>
<evidence type="ECO:0000259" key="1">
    <source>
        <dbReference type="Pfam" id="PF13443"/>
    </source>
</evidence>
<keyword evidence="3" id="KW-1185">Reference proteome</keyword>
<reference evidence="2 3" key="1">
    <citation type="submission" date="2011-11" db="EMBL/GenBank/DDBJ databases">
        <title>The Genome Sequence of Dialister succinatiphilus YIT 11850.</title>
        <authorList>
            <consortium name="The Broad Institute Genome Sequencing Platform"/>
            <person name="Earl A."/>
            <person name="Ward D."/>
            <person name="Feldgarden M."/>
            <person name="Gevers D."/>
            <person name="Morotomi M."/>
            <person name="Young S.K."/>
            <person name="Zeng Q."/>
            <person name="Gargeya S."/>
            <person name="Fitzgerald M."/>
            <person name="Haas B."/>
            <person name="Abouelleil A."/>
            <person name="Alvarado L."/>
            <person name="Arachchi H.M."/>
            <person name="Berlin A."/>
            <person name="Brown A."/>
            <person name="Chapman S.B."/>
            <person name="Dunbar C."/>
            <person name="Gearin G."/>
            <person name="Goldberg J."/>
            <person name="Griggs A."/>
            <person name="Gujja S."/>
            <person name="Heiman D."/>
            <person name="Howarth C."/>
            <person name="Lui A."/>
            <person name="MacDonald P.J.P."/>
            <person name="Montmayeur A."/>
            <person name="Murphy C."/>
            <person name="Neiman D."/>
            <person name="Pearson M."/>
            <person name="Priest M."/>
            <person name="Roberts A."/>
            <person name="Saif S."/>
            <person name="Shea T."/>
            <person name="Sisk P."/>
            <person name="Stolte C."/>
            <person name="Sykes S."/>
            <person name="Wortman J."/>
            <person name="Nusbaum C."/>
            <person name="Birren B."/>
        </authorList>
    </citation>
    <scope>NUCLEOTIDE SEQUENCE [LARGE SCALE GENOMIC DNA]</scope>
    <source>
        <strain evidence="2 3">YIT 11850</strain>
    </source>
</reference>
<dbReference type="STRING" id="742743.HMPREF9453_01882"/>
<dbReference type="InterPro" id="IPR001387">
    <property type="entry name" value="Cro/C1-type_HTH"/>
</dbReference>
<dbReference type="Proteomes" id="UP000003277">
    <property type="component" value="Unassembled WGS sequence"/>
</dbReference>
<dbReference type="RefSeq" id="WP_008860376.1">
    <property type="nucleotide sequence ID" value="NZ_JH591189.1"/>
</dbReference>
<gene>
    <name evidence="2" type="ORF">HMPREF9453_01882</name>
</gene>
<evidence type="ECO:0000313" key="3">
    <source>
        <dbReference type="Proteomes" id="UP000003277"/>
    </source>
</evidence>
<dbReference type="EMBL" id="ADLT01000065">
    <property type="protein sequence ID" value="EHO62164.1"/>
    <property type="molecule type" value="Genomic_DNA"/>
</dbReference>
<dbReference type="AlphaFoldDB" id="H1D2P4"/>
<organism evidence="2 3">
    <name type="scientific">Dialister succinatiphilus YIT 11850</name>
    <dbReference type="NCBI Taxonomy" id="742743"/>
    <lineage>
        <taxon>Bacteria</taxon>
        <taxon>Bacillati</taxon>
        <taxon>Bacillota</taxon>
        <taxon>Negativicutes</taxon>
        <taxon>Veillonellales</taxon>
        <taxon>Veillonellaceae</taxon>
        <taxon>Dialister</taxon>
    </lineage>
</organism>
<comment type="caution">
    <text evidence="2">The sequence shown here is derived from an EMBL/GenBank/DDBJ whole genome shotgun (WGS) entry which is preliminary data.</text>
</comment>
<feature type="domain" description="HTH cro/C1-type" evidence="1">
    <location>
        <begin position="17"/>
        <end position="72"/>
    </location>
</feature>
<protein>
    <recommendedName>
        <fullName evidence="1">HTH cro/C1-type domain-containing protein</fullName>
    </recommendedName>
</protein>
<dbReference type="Pfam" id="PF13443">
    <property type="entry name" value="HTH_26"/>
    <property type="match status" value="1"/>
</dbReference>